<keyword evidence="15" id="KW-1185">Reference proteome</keyword>
<evidence type="ECO:0000256" key="5">
    <source>
        <dbReference type="ARBA" id="ARBA00022723"/>
    </source>
</evidence>
<keyword evidence="4 12" id="KW-0812">Transmembrane</keyword>
<feature type="transmembrane region" description="Helical" evidence="12">
    <location>
        <begin position="307"/>
        <end position="331"/>
    </location>
</feature>
<gene>
    <name evidence="14" type="primary">htpX_2</name>
    <name evidence="14" type="ORF">Mal52_61690</name>
</gene>
<dbReference type="GO" id="GO:0046872">
    <property type="term" value="F:metal ion binding"/>
    <property type="evidence" value="ECO:0007669"/>
    <property type="project" value="UniProtKB-KW"/>
</dbReference>
<feature type="transmembrane region" description="Helical" evidence="12">
    <location>
        <begin position="227"/>
        <end position="247"/>
    </location>
</feature>
<keyword evidence="3 14" id="KW-0645">Protease</keyword>
<feature type="transmembrane region" description="Helical" evidence="12">
    <location>
        <begin position="100"/>
        <end position="127"/>
    </location>
</feature>
<evidence type="ECO:0000256" key="3">
    <source>
        <dbReference type="ARBA" id="ARBA00022670"/>
    </source>
</evidence>
<dbReference type="InterPro" id="IPR001915">
    <property type="entry name" value="Peptidase_M48"/>
</dbReference>
<name>A0A517ZYR8_9PLAN</name>
<keyword evidence="8 12" id="KW-1133">Transmembrane helix</keyword>
<evidence type="ECO:0000256" key="6">
    <source>
        <dbReference type="ARBA" id="ARBA00022801"/>
    </source>
</evidence>
<keyword evidence="6" id="KW-0378">Hydrolase</keyword>
<accession>A0A517ZYR8</accession>
<dbReference type="CDD" id="cd07328">
    <property type="entry name" value="M48_Ste24p_like"/>
    <property type="match status" value="1"/>
</dbReference>
<keyword evidence="10 12" id="KW-0472">Membrane</keyword>
<evidence type="ECO:0000256" key="10">
    <source>
        <dbReference type="ARBA" id="ARBA00023136"/>
    </source>
</evidence>
<evidence type="ECO:0000256" key="8">
    <source>
        <dbReference type="ARBA" id="ARBA00022989"/>
    </source>
</evidence>
<evidence type="ECO:0000313" key="14">
    <source>
        <dbReference type="EMBL" id="QDU47634.1"/>
    </source>
</evidence>
<dbReference type="Pfam" id="PF01435">
    <property type="entry name" value="Peptidase_M48"/>
    <property type="match status" value="1"/>
</dbReference>
<dbReference type="GO" id="GO:0006508">
    <property type="term" value="P:proteolysis"/>
    <property type="evidence" value="ECO:0007669"/>
    <property type="project" value="UniProtKB-KW"/>
</dbReference>
<dbReference type="Gene3D" id="3.30.2010.10">
    <property type="entry name" value="Metalloproteases ('zincins'), catalytic domain"/>
    <property type="match status" value="1"/>
</dbReference>
<keyword evidence="2" id="KW-1003">Cell membrane</keyword>
<dbReference type="PANTHER" id="PTHR43221:SF2">
    <property type="entry name" value="PROTEASE HTPX HOMOLOG"/>
    <property type="match status" value="1"/>
</dbReference>
<dbReference type="NCBIfam" id="TIGR02098">
    <property type="entry name" value="MJ0042_CXXC"/>
    <property type="match status" value="1"/>
</dbReference>
<keyword evidence="5" id="KW-0479">Metal-binding</keyword>
<dbReference type="Proteomes" id="UP000319383">
    <property type="component" value="Chromosome"/>
</dbReference>
<reference evidence="14 15" key="1">
    <citation type="submission" date="2019-02" db="EMBL/GenBank/DDBJ databases">
        <title>Deep-cultivation of Planctomycetes and their phenomic and genomic characterization uncovers novel biology.</title>
        <authorList>
            <person name="Wiegand S."/>
            <person name="Jogler M."/>
            <person name="Boedeker C."/>
            <person name="Pinto D."/>
            <person name="Vollmers J."/>
            <person name="Rivas-Marin E."/>
            <person name="Kohn T."/>
            <person name="Peeters S.H."/>
            <person name="Heuer A."/>
            <person name="Rast P."/>
            <person name="Oberbeckmann S."/>
            <person name="Bunk B."/>
            <person name="Jeske O."/>
            <person name="Meyerdierks A."/>
            <person name="Storesund J.E."/>
            <person name="Kallscheuer N."/>
            <person name="Luecker S."/>
            <person name="Lage O.M."/>
            <person name="Pohl T."/>
            <person name="Merkel B.J."/>
            <person name="Hornburger P."/>
            <person name="Mueller R.-W."/>
            <person name="Bruemmer F."/>
            <person name="Labrenz M."/>
            <person name="Spormann A.M."/>
            <person name="Op den Camp H."/>
            <person name="Overmann J."/>
            <person name="Amann R."/>
            <person name="Jetten M.S.M."/>
            <person name="Mascher T."/>
            <person name="Medema M.H."/>
            <person name="Devos D.P."/>
            <person name="Kaster A.-K."/>
            <person name="Ovreas L."/>
            <person name="Rohde M."/>
            <person name="Galperin M.Y."/>
            <person name="Jogler C."/>
        </authorList>
    </citation>
    <scope>NUCLEOTIDE SEQUENCE [LARGE SCALE GENOMIC DNA]</scope>
    <source>
        <strain evidence="14 15">Mal52</strain>
    </source>
</reference>
<evidence type="ECO:0000313" key="15">
    <source>
        <dbReference type="Proteomes" id="UP000319383"/>
    </source>
</evidence>
<comment type="cofactor">
    <cofactor evidence="1">
        <name>Zn(2+)</name>
        <dbReference type="ChEBI" id="CHEBI:29105"/>
    </cofactor>
</comment>
<feature type="transmembrane region" description="Helical" evidence="12">
    <location>
        <begin position="147"/>
        <end position="172"/>
    </location>
</feature>
<dbReference type="PANTHER" id="PTHR43221">
    <property type="entry name" value="PROTEASE HTPX"/>
    <property type="match status" value="1"/>
</dbReference>
<sequence length="511" mass="57057">MSFQAKCPECAAVFKVAPELAGKKRKCPKCSSVFTLPTPRTSPKSIKAQTTQSRSDPAATAQRRTNGKKKTPATTDPARWLNRAFRGDIKPVRRSIVYRFGILLVTIVMVVLPLLYVALIGLTGYAVYYHAVNHTGMLGAARGRGMIMVFLVYLAPLVIGGILVLFMIKPLFARPAKHVRRRSLTNAGEPLIFALVERICEVVGAPQPRRIDIDYELNASARFRRGWLSFFGSDLVLTIGIPLAAGLSARQLTGVLAHEFGHFSQGVGMRLTYIVRNVNGWFARVVYERDEWDEWLAETASEVDFRIGWILLLSQLCVAITRGVLWFLMLVGHAVSGFMLRQMEYDADRYETRVAGSETFAETSHRIRQLGVAYGLTQQAVVGLLNQGLYPDDLAKVMLKMGDELTPKALRQIKQSGDEEKTGIFDTHPCDKDRIASSEREKAPGIFHVDGPASKLFQNFEGLSKNVTWDLYRDIGSPIKPQNMDPVEKLFEKEEEPTQPSVETLPPIPFD</sequence>
<proteinExistence type="predicted"/>
<keyword evidence="7" id="KW-0862">Zinc</keyword>
<evidence type="ECO:0000256" key="1">
    <source>
        <dbReference type="ARBA" id="ARBA00001947"/>
    </source>
</evidence>
<dbReference type="InterPro" id="IPR050083">
    <property type="entry name" value="HtpX_protease"/>
</dbReference>
<feature type="region of interest" description="Disordered" evidence="11">
    <location>
        <begin position="491"/>
        <end position="511"/>
    </location>
</feature>
<dbReference type="KEGG" id="sdyn:Mal52_61690"/>
<feature type="region of interest" description="Disordered" evidence="11">
    <location>
        <begin position="30"/>
        <end position="75"/>
    </location>
</feature>
<dbReference type="EMBL" id="CP036276">
    <property type="protein sequence ID" value="QDU47634.1"/>
    <property type="molecule type" value="Genomic_DNA"/>
</dbReference>
<organism evidence="14 15">
    <name type="scientific">Symmachiella dynata</name>
    <dbReference type="NCBI Taxonomy" id="2527995"/>
    <lineage>
        <taxon>Bacteria</taxon>
        <taxon>Pseudomonadati</taxon>
        <taxon>Planctomycetota</taxon>
        <taxon>Planctomycetia</taxon>
        <taxon>Planctomycetales</taxon>
        <taxon>Planctomycetaceae</taxon>
        <taxon>Symmachiella</taxon>
    </lineage>
</organism>
<evidence type="ECO:0000256" key="9">
    <source>
        <dbReference type="ARBA" id="ARBA00023049"/>
    </source>
</evidence>
<evidence type="ECO:0000256" key="7">
    <source>
        <dbReference type="ARBA" id="ARBA00022833"/>
    </source>
</evidence>
<dbReference type="AlphaFoldDB" id="A0A517ZYR8"/>
<protein>
    <submittedName>
        <fullName evidence="14">Protease HtpX</fullName>
    </submittedName>
</protein>
<feature type="compositionally biased region" description="Polar residues" evidence="11">
    <location>
        <begin position="32"/>
        <end position="55"/>
    </location>
</feature>
<evidence type="ECO:0000256" key="4">
    <source>
        <dbReference type="ARBA" id="ARBA00022692"/>
    </source>
</evidence>
<evidence type="ECO:0000256" key="11">
    <source>
        <dbReference type="SAM" id="MobiDB-lite"/>
    </source>
</evidence>
<keyword evidence="9" id="KW-0482">Metalloprotease</keyword>
<evidence type="ECO:0000256" key="12">
    <source>
        <dbReference type="SAM" id="Phobius"/>
    </source>
</evidence>
<evidence type="ECO:0000256" key="2">
    <source>
        <dbReference type="ARBA" id="ARBA00022475"/>
    </source>
</evidence>
<dbReference type="InterPro" id="IPR011723">
    <property type="entry name" value="Znf/thioredoxin_put"/>
</dbReference>
<feature type="domain" description="Peptidase M48" evidence="13">
    <location>
        <begin position="195"/>
        <end position="437"/>
    </location>
</feature>
<dbReference type="GO" id="GO:0004222">
    <property type="term" value="F:metalloendopeptidase activity"/>
    <property type="evidence" value="ECO:0007669"/>
    <property type="project" value="InterPro"/>
</dbReference>
<evidence type="ECO:0000259" key="13">
    <source>
        <dbReference type="Pfam" id="PF01435"/>
    </source>
</evidence>